<dbReference type="Proteomes" id="UP000241769">
    <property type="component" value="Unassembled WGS sequence"/>
</dbReference>
<protein>
    <submittedName>
        <fullName evidence="2">Uncharacterized protein</fullName>
    </submittedName>
</protein>
<dbReference type="AlphaFoldDB" id="A0A2P6MZF2"/>
<proteinExistence type="predicted"/>
<accession>A0A2P6MZF2</accession>
<feature type="region of interest" description="Disordered" evidence="1">
    <location>
        <begin position="177"/>
        <end position="199"/>
    </location>
</feature>
<dbReference type="EMBL" id="MDYQ01000282">
    <property type="protein sequence ID" value="PRP77087.1"/>
    <property type="molecule type" value="Genomic_DNA"/>
</dbReference>
<comment type="caution">
    <text evidence="2">The sequence shown here is derived from an EMBL/GenBank/DDBJ whole genome shotgun (WGS) entry which is preliminary data.</text>
</comment>
<evidence type="ECO:0000313" key="2">
    <source>
        <dbReference type="EMBL" id="PRP77087.1"/>
    </source>
</evidence>
<reference evidence="2 3" key="1">
    <citation type="journal article" date="2018" name="Genome Biol. Evol.">
        <title>Multiple Roots of Fruiting Body Formation in Amoebozoa.</title>
        <authorList>
            <person name="Hillmann F."/>
            <person name="Forbes G."/>
            <person name="Novohradska S."/>
            <person name="Ferling I."/>
            <person name="Riege K."/>
            <person name="Groth M."/>
            <person name="Westermann M."/>
            <person name="Marz M."/>
            <person name="Spaller T."/>
            <person name="Winckler T."/>
            <person name="Schaap P."/>
            <person name="Glockner G."/>
        </authorList>
    </citation>
    <scope>NUCLEOTIDE SEQUENCE [LARGE SCALE GENOMIC DNA]</scope>
    <source>
        <strain evidence="2 3">Jena</strain>
    </source>
</reference>
<keyword evidence="3" id="KW-1185">Reference proteome</keyword>
<name>A0A2P6MZF2_9EUKA</name>
<evidence type="ECO:0000256" key="1">
    <source>
        <dbReference type="SAM" id="MobiDB-lite"/>
    </source>
</evidence>
<sequence length="235" mass="27010">MGHVNGMKTFVEWNLIKKTCFLIRIHQSNPIASRFGADTITQVQNRPDSDSHRDYQILGVYEIAEKLGEEGTIVPKRYHIKRQRDDDIHVSNTIYEDKKSAKRLGATHTVRGMRVYSVEIINIALDAVPLWKLDQALQALMQECYKEEEGSNKQRIDHLPSGGIFLPRPFAVQIIEPANKQNRHKQSSDAGDLKGKSEGSDRYKRRLRVLYLKPNSAVRLKLFFKTVTWSPLRSP</sequence>
<evidence type="ECO:0000313" key="3">
    <source>
        <dbReference type="Proteomes" id="UP000241769"/>
    </source>
</evidence>
<dbReference type="InParanoid" id="A0A2P6MZF2"/>
<gene>
    <name evidence="2" type="ORF">PROFUN_14600</name>
</gene>
<organism evidence="2 3">
    <name type="scientific">Planoprotostelium fungivorum</name>
    <dbReference type="NCBI Taxonomy" id="1890364"/>
    <lineage>
        <taxon>Eukaryota</taxon>
        <taxon>Amoebozoa</taxon>
        <taxon>Evosea</taxon>
        <taxon>Variosea</taxon>
        <taxon>Cavosteliida</taxon>
        <taxon>Cavosteliaceae</taxon>
        <taxon>Planoprotostelium</taxon>
    </lineage>
</organism>